<feature type="compositionally biased region" description="Basic and acidic residues" evidence="1">
    <location>
        <begin position="121"/>
        <end position="141"/>
    </location>
</feature>
<dbReference type="Proteomes" id="UP000287651">
    <property type="component" value="Unassembled WGS sequence"/>
</dbReference>
<gene>
    <name evidence="2" type="ORF">B296_00032279</name>
</gene>
<reference evidence="2 3" key="1">
    <citation type="journal article" date="2014" name="Agronomy (Basel)">
        <title>A Draft Genome Sequence for Ensete ventricosum, the Drought-Tolerant Tree Against Hunger.</title>
        <authorList>
            <person name="Harrison J."/>
            <person name="Moore K.A."/>
            <person name="Paszkiewicz K."/>
            <person name="Jones T."/>
            <person name="Grant M."/>
            <person name="Ambacheew D."/>
            <person name="Muzemil S."/>
            <person name="Studholme D.J."/>
        </authorList>
    </citation>
    <scope>NUCLEOTIDE SEQUENCE [LARGE SCALE GENOMIC DNA]</scope>
</reference>
<dbReference type="AlphaFoldDB" id="A0A426XTL1"/>
<protein>
    <submittedName>
        <fullName evidence="2">Uncharacterized protein</fullName>
    </submittedName>
</protein>
<evidence type="ECO:0000313" key="3">
    <source>
        <dbReference type="Proteomes" id="UP000287651"/>
    </source>
</evidence>
<accession>A0A426XTL1</accession>
<comment type="caution">
    <text evidence="2">The sequence shown here is derived from an EMBL/GenBank/DDBJ whole genome shotgun (WGS) entry which is preliminary data.</text>
</comment>
<dbReference type="EMBL" id="AMZH03017557">
    <property type="protein sequence ID" value="RRT42835.1"/>
    <property type="molecule type" value="Genomic_DNA"/>
</dbReference>
<proteinExistence type="predicted"/>
<organism evidence="2 3">
    <name type="scientific">Ensete ventricosum</name>
    <name type="common">Abyssinian banana</name>
    <name type="synonym">Musa ensete</name>
    <dbReference type="NCBI Taxonomy" id="4639"/>
    <lineage>
        <taxon>Eukaryota</taxon>
        <taxon>Viridiplantae</taxon>
        <taxon>Streptophyta</taxon>
        <taxon>Embryophyta</taxon>
        <taxon>Tracheophyta</taxon>
        <taxon>Spermatophyta</taxon>
        <taxon>Magnoliopsida</taxon>
        <taxon>Liliopsida</taxon>
        <taxon>Zingiberales</taxon>
        <taxon>Musaceae</taxon>
        <taxon>Ensete</taxon>
    </lineage>
</organism>
<evidence type="ECO:0000256" key="1">
    <source>
        <dbReference type="SAM" id="MobiDB-lite"/>
    </source>
</evidence>
<name>A0A426XTL1_ENSVE</name>
<feature type="region of interest" description="Disordered" evidence="1">
    <location>
        <begin position="121"/>
        <end position="155"/>
    </location>
</feature>
<evidence type="ECO:0000313" key="2">
    <source>
        <dbReference type="EMBL" id="RRT42835.1"/>
    </source>
</evidence>
<sequence length="177" mass="19948">MKFSNLCRSNLSQYLEFASAFSTSLAPFHDHTLSLNESKGSMTPRMSHLYCTMAVSSSWPYYSSPCIYVHFFAIGRFASAALRHSSESTFILTRYELWSIVILQLLRSYLYMIVPPIGAAHEERGSEQDEREVGYSPRVDEAPSGVPTGKKSHKERLTTAETCLDVLEASLEELYQG</sequence>